<gene>
    <name evidence="2" type="primary">LOC104593133</name>
</gene>
<dbReference type="InParanoid" id="A0A1U7ZSC3"/>
<proteinExistence type="predicted"/>
<dbReference type="OrthoDB" id="748084at2759"/>
<keyword evidence="1" id="KW-1185">Reference proteome</keyword>
<dbReference type="AlphaFoldDB" id="A0A1U7ZSC3"/>
<dbReference type="Proteomes" id="UP000189703">
    <property type="component" value="Unplaced"/>
</dbReference>
<reference evidence="2" key="1">
    <citation type="submission" date="2025-08" db="UniProtKB">
        <authorList>
            <consortium name="RefSeq"/>
        </authorList>
    </citation>
    <scope>IDENTIFICATION</scope>
</reference>
<name>A0A1U7ZSC3_NELNU</name>
<accession>A0A1U7ZSC3</accession>
<dbReference type="KEGG" id="nnu:104593133"/>
<organism evidence="1 2">
    <name type="scientific">Nelumbo nucifera</name>
    <name type="common">Sacred lotus</name>
    <dbReference type="NCBI Taxonomy" id="4432"/>
    <lineage>
        <taxon>Eukaryota</taxon>
        <taxon>Viridiplantae</taxon>
        <taxon>Streptophyta</taxon>
        <taxon>Embryophyta</taxon>
        <taxon>Tracheophyta</taxon>
        <taxon>Spermatophyta</taxon>
        <taxon>Magnoliopsida</taxon>
        <taxon>Proteales</taxon>
        <taxon>Nelumbonaceae</taxon>
        <taxon>Nelumbo</taxon>
    </lineage>
</organism>
<protein>
    <submittedName>
        <fullName evidence="2">Uncharacterized protein LOC104593133 isoform X1</fullName>
    </submittedName>
</protein>
<dbReference type="OMA" id="MANARKF"/>
<dbReference type="GeneID" id="104593133"/>
<sequence>MTYTVTGRLLLPIRASFFAFSSPNFSFSRSRNPFYGKCGQLKTLIKGIEPILQDCASKFQYRLSIQRKCVQSLCFSGGKLIMASMVGLPGWMNLHPHVSYALDEKHHADWGGNLYPLEDDSNNFWALVRKFWLPAFLVMTVMMGLDHPITLAVKIIFFLLSTRPSPLSVYLFVEQLRRQIMRQQPYLYKLKSLYARKVEVEDYVLFCLARVELRNEKITLIGILGSWWVLQSSPCQGGYSFFKSRVKDKLLSHLQIIR</sequence>
<evidence type="ECO:0000313" key="1">
    <source>
        <dbReference type="Proteomes" id="UP000189703"/>
    </source>
</evidence>
<dbReference type="eggNOG" id="ENOG502S01N">
    <property type="taxonomic scope" value="Eukaryota"/>
</dbReference>
<evidence type="ECO:0000313" key="2">
    <source>
        <dbReference type="RefSeq" id="XP_010251144.1"/>
    </source>
</evidence>
<dbReference type="RefSeq" id="XP_010251144.1">
    <property type="nucleotide sequence ID" value="XM_010252842.2"/>
</dbReference>